<keyword evidence="3 5" id="KW-1133">Transmembrane helix</keyword>
<proteinExistence type="predicted"/>
<feature type="domain" description="O-antigen ligase-related" evidence="6">
    <location>
        <begin position="254"/>
        <end position="379"/>
    </location>
</feature>
<feature type="transmembrane region" description="Helical" evidence="5">
    <location>
        <begin position="269"/>
        <end position="285"/>
    </location>
</feature>
<dbReference type="PANTHER" id="PTHR37422">
    <property type="entry name" value="TEICHURONIC ACID BIOSYNTHESIS PROTEIN TUAE"/>
    <property type="match status" value="1"/>
</dbReference>
<evidence type="ECO:0000256" key="2">
    <source>
        <dbReference type="ARBA" id="ARBA00022692"/>
    </source>
</evidence>
<feature type="transmembrane region" description="Helical" evidence="5">
    <location>
        <begin position="366"/>
        <end position="386"/>
    </location>
</feature>
<feature type="transmembrane region" description="Helical" evidence="5">
    <location>
        <begin position="246"/>
        <end position="263"/>
    </location>
</feature>
<comment type="caution">
    <text evidence="7">The sequence shown here is derived from an EMBL/GenBank/DDBJ whole genome shotgun (WGS) entry which is preliminary data.</text>
</comment>
<dbReference type="PANTHER" id="PTHR37422:SF13">
    <property type="entry name" value="LIPOPOLYSACCHARIDE BIOSYNTHESIS PROTEIN PA4999-RELATED"/>
    <property type="match status" value="1"/>
</dbReference>
<feature type="transmembrane region" description="Helical" evidence="5">
    <location>
        <begin position="38"/>
        <end position="54"/>
    </location>
</feature>
<evidence type="ECO:0000313" key="7">
    <source>
        <dbReference type="EMBL" id="EGA90828.1"/>
    </source>
</evidence>
<accession>E7RDS2</accession>
<evidence type="ECO:0000313" key="8">
    <source>
        <dbReference type="Proteomes" id="UP000003052"/>
    </source>
</evidence>
<dbReference type="RefSeq" id="WP_008428794.1">
    <property type="nucleotide sequence ID" value="NZ_AEPB01000010.1"/>
</dbReference>
<feature type="transmembrane region" description="Helical" evidence="5">
    <location>
        <begin position="114"/>
        <end position="131"/>
    </location>
</feature>
<feature type="transmembrane region" description="Helical" evidence="5">
    <location>
        <begin position="143"/>
        <end position="162"/>
    </location>
</feature>
<evidence type="ECO:0000256" key="4">
    <source>
        <dbReference type="ARBA" id="ARBA00023136"/>
    </source>
</evidence>
<gene>
    <name evidence="7" type="ORF">GPDM_03000</name>
</gene>
<feature type="transmembrane region" description="Helical" evidence="5">
    <location>
        <begin position="61"/>
        <end position="82"/>
    </location>
</feature>
<dbReference type="Proteomes" id="UP000003052">
    <property type="component" value="Unassembled WGS sequence"/>
</dbReference>
<evidence type="ECO:0000256" key="3">
    <source>
        <dbReference type="ARBA" id="ARBA00022989"/>
    </source>
</evidence>
<dbReference type="InterPro" id="IPR007016">
    <property type="entry name" value="O-antigen_ligase-rel_domated"/>
</dbReference>
<name>E7RDS2_9BACL</name>
<reference evidence="7 8" key="1">
    <citation type="journal article" date="2011" name="J. Bacteriol.">
        <title>The Draft Genome of Planococcus donghaensis MPA1U2 Reveals Nonsporulation Pathways Controlled by a Conserved Spo0A Regulon.</title>
        <authorList>
            <person name="Pearson M.D."/>
            <person name="Noller H.F."/>
        </authorList>
    </citation>
    <scope>NUCLEOTIDE SEQUENCE [LARGE SCALE GENOMIC DNA]</scope>
    <source>
        <strain evidence="7 8">MPA1U2</strain>
    </source>
</reference>
<feature type="transmembrane region" description="Helical" evidence="5">
    <location>
        <begin position="398"/>
        <end position="428"/>
    </location>
</feature>
<evidence type="ECO:0000256" key="1">
    <source>
        <dbReference type="ARBA" id="ARBA00004141"/>
    </source>
</evidence>
<keyword evidence="2 5" id="KW-0812">Transmembrane</keyword>
<feature type="transmembrane region" description="Helical" evidence="5">
    <location>
        <begin position="220"/>
        <end position="239"/>
    </location>
</feature>
<feature type="transmembrane region" description="Helical" evidence="5">
    <location>
        <begin position="174"/>
        <end position="193"/>
    </location>
</feature>
<evidence type="ECO:0000259" key="6">
    <source>
        <dbReference type="Pfam" id="PF04932"/>
    </source>
</evidence>
<feature type="transmembrane region" description="Helical" evidence="5">
    <location>
        <begin position="88"/>
        <end position="107"/>
    </location>
</feature>
<organism evidence="7 8">
    <name type="scientific">Planococcus donghaensis MPA1U2</name>
    <dbReference type="NCBI Taxonomy" id="933115"/>
    <lineage>
        <taxon>Bacteria</taxon>
        <taxon>Bacillati</taxon>
        <taxon>Bacillota</taxon>
        <taxon>Bacilli</taxon>
        <taxon>Bacillales</taxon>
        <taxon>Caryophanaceae</taxon>
        <taxon>Planococcus</taxon>
    </lineage>
</organism>
<dbReference type="Pfam" id="PF04932">
    <property type="entry name" value="Wzy_C"/>
    <property type="match status" value="1"/>
</dbReference>
<protein>
    <recommendedName>
        <fullName evidence="6">O-antigen ligase-related domain-containing protein</fullName>
    </recommendedName>
</protein>
<dbReference type="OrthoDB" id="2528549at2"/>
<dbReference type="GO" id="GO:0016020">
    <property type="term" value="C:membrane"/>
    <property type="evidence" value="ECO:0007669"/>
    <property type="project" value="UniProtKB-SubCell"/>
</dbReference>
<dbReference type="EMBL" id="AEPB01000010">
    <property type="protein sequence ID" value="EGA90828.1"/>
    <property type="molecule type" value="Genomic_DNA"/>
</dbReference>
<dbReference type="eggNOG" id="ENOG5033TZ0">
    <property type="taxonomic scope" value="Bacteria"/>
</dbReference>
<feature type="transmembrane region" description="Helical" evidence="5">
    <location>
        <begin position="292"/>
        <end position="310"/>
    </location>
</feature>
<dbReference type="InterPro" id="IPR051533">
    <property type="entry name" value="WaaL-like"/>
</dbReference>
<dbReference type="AlphaFoldDB" id="E7RDS2"/>
<sequence length="457" mass="52773">MTINGIRHRYEKRKIDKIELFMIFILNFIFLFHEMMNNLIIFSFGITWFFWFLIRNKRKYTYIQIFSFLLCIYVPSSFVSILGTSYSSLPITWFNLILFCIVIIILTKGFKPNFYFYSIIIFFLFGFSTLFQSIDVTDTLKQLFTIILFLTSFFIGDNLIRFSDDHFLLKLKRYYIISVVSFSTVVFIQRGVYEVFSLSLGNLEVIGQSRIVSAGTMGDYSFATLYIATGLMIILLDYFNGKKVGFLSFIFLEVYLILSILAVNSRTGLFAFLLVSAIYLLLKLLKGNLKAIFILASALLVIPSIFQYIIASRGGQPIFEGSGRFDLIIISYKIFAENPFFGVGLGIANWTNITGMVLPHNMIAQYLVQLGIFGSILFYSNFLYLLKRYLKYKSELFWVLIVILIGAMVIPDIVSSRFLTVIVIITILSSDSNRQLINRRQDNEESRKNITVKHKVV</sequence>
<comment type="subcellular location">
    <subcellularLocation>
        <location evidence="1">Membrane</location>
        <topology evidence="1">Multi-pass membrane protein</topology>
    </subcellularLocation>
</comment>
<keyword evidence="4 5" id="KW-0472">Membrane</keyword>
<evidence type="ECO:0000256" key="5">
    <source>
        <dbReference type="SAM" id="Phobius"/>
    </source>
</evidence>